<comment type="pathway">
    <text evidence="2 8">Amino-acid degradation; L-arginine degradation via ADI pathway; carbamoyl phosphate from L-arginine: step 1/2.</text>
</comment>
<evidence type="ECO:0000256" key="8">
    <source>
        <dbReference type="HAMAP-Rule" id="MF_00242"/>
    </source>
</evidence>
<gene>
    <name evidence="8" type="primary">arcA</name>
    <name evidence="10" type="ORF">RS694_13710</name>
</gene>
<dbReference type="SUPFAM" id="SSF55909">
    <property type="entry name" value="Pentein"/>
    <property type="match status" value="1"/>
</dbReference>
<evidence type="ECO:0000256" key="6">
    <source>
        <dbReference type="ARBA" id="ARBA00022801"/>
    </source>
</evidence>
<evidence type="ECO:0000256" key="4">
    <source>
        <dbReference type="ARBA" id="ARBA00022490"/>
    </source>
</evidence>
<dbReference type="KEGG" id="rsb:RS694_13710"/>
<keyword evidence="11" id="KW-1185">Reference proteome</keyword>
<organism evidence="10 11">
    <name type="scientific">Rhodoferax saidenbachensis</name>
    <dbReference type="NCBI Taxonomy" id="1484693"/>
    <lineage>
        <taxon>Bacteria</taxon>
        <taxon>Pseudomonadati</taxon>
        <taxon>Pseudomonadota</taxon>
        <taxon>Betaproteobacteria</taxon>
        <taxon>Burkholderiales</taxon>
        <taxon>Comamonadaceae</taxon>
        <taxon>Rhodoferax</taxon>
    </lineage>
</organism>
<dbReference type="RefSeq" id="WP_029708611.1">
    <property type="nucleotide sequence ID" value="NZ_CP019239.1"/>
</dbReference>
<evidence type="ECO:0000313" key="10">
    <source>
        <dbReference type="EMBL" id="APW43481.1"/>
    </source>
</evidence>
<proteinExistence type="inferred from homology"/>
<dbReference type="UniPathway" id="UPA00254">
    <property type="reaction ID" value="UER00364"/>
</dbReference>
<comment type="catalytic activity">
    <reaction evidence="7 8">
        <text>L-arginine + H2O = L-citrulline + NH4(+)</text>
        <dbReference type="Rhea" id="RHEA:19597"/>
        <dbReference type="ChEBI" id="CHEBI:15377"/>
        <dbReference type="ChEBI" id="CHEBI:28938"/>
        <dbReference type="ChEBI" id="CHEBI:32682"/>
        <dbReference type="ChEBI" id="CHEBI:57743"/>
        <dbReference type="EC" id="3.5.3.6"/>
    </reaction>
</comment>
<evidence type="ECO:0000256" key="3">
    <source>
        <dbReference type="ARBA" id="ARBA00010206"/>
    </source>
</evidence>
<dbReference type="Proteomes" id="UP000186110">
    <property type="component" value="Chromosome"/>
</dbReference>
<protein>
    <recommendedName>
        <fullName evidence="8">Arginine deiminase</fullName>
        <shortName evidence="8">ADI</shortName>
        <ecNumber evidence="8">3.5.3.6</ecNumber>
    </recommendedName>
    <alternativeName>
        <fullName evidence="8">Arginine dihydrolase</fullName>
        <shortName evidence="8">AD</shortName>
    </alternativeName>
</protein>
<dbReference type="AlphaFoldDB" id="A0A1P8KBU9"/>
<dbReference type="EC" id="3.5.3.6" evidence="8"/>
<dbReference type="PRINTS" id="PR01466">
    <property type="entry name" value="ARGDEIMINASE"/>
</dbReference>
<dbReference type="NCBIfam" id="NF002381">
    <property type="entry name" value="PRK01388.1"/>
    <property type="match status" value="1"/>
</dbReference>
<dbReference type="Gene3D" id="1.10.3930.10">
    <property type="entry name" value="Arginine deiminase"/>
    <property type="match status" value="1"/>
</dbReference>
<dbReference type="STRING" id="1484693.RS694_13710"/>
<dbReference type="PIRSF" id="PIRSF006356">
    <property type="entry name" value="Arg_deiminase"/>
    <property type="match status" value="1"/>
</dbReference>
<dbReference type="eggNOG" id="COG2235">
    <property type="taxonomic scope" value="Bacteria"/>
</dbReference>
<reference evidence="10 11" key="1">
    <citation type="submission" date="2017-01" db="EMBL/GenBank/DDBJ databases">
        <authorList>
            <person name="Mah S.A."/>
            <person name="Swanson W.J."/>
            <person name="Moy G.W."/>
            <person name="Vacquier V.D."/>
        </authorList>
    </citation>
    <scope>NUCLEOTIDE SEQUENCE [LARGE SCALE GENOMIC DNA]</scope>
    <source>
        <strain evidence="10 11">DSM 22694</strain>
    </source>
</reference>
<dbReference type="Pfam" id="PF02274">
    <property type="entry name" value="ADI"/>
    <property type="match status" value="1"/>
</dbReference>
<dbReference type="Gene3D" id="3.75.10.10">
    <property type="entry name" value="L-arginine/glycine Amidinotransferase, Chain A"/>
    <property type="match status" value="1"/>
</dbReference>
<evidence type="ECO:0000256" key="9">
    <source>
        <dbReference type="PIRSR" id="PIRSR006356-1"/>
    </source>
</evidence>
<sequence>MPQGVFSEVGRLRKVLVCRPGLAQSRLTPANCRELLFDDVLWVAQAKNDHYAFTSAMAERGVAVLELHALLATVVANPVARTWLLDRKLAPDFVDPELTAQLRPWLESLPPERLAEHLIGGLARAELPFEPEGLMARCAQPSDLLLAPLPNTLFTRDSSCWIHDGVVLSPMYWSARRQETLLLTAVYRFHPEFAGTTTEWWGDPDQDHGLASLEGGDVMPLGNGVVLIGMGERTAPQAVSQLARQLFARGSATRVLAAQMPKSRGAMHLDTVFTFCDVDLVTIFPDVVHAIQTHSLRPGATKGSLDVRTETHPFLEVVAEAMGLPKLRVVVTGGDAYEAEREQWDDGNNLLALAPGVVMAYNRNTYTNTLLRKAGVEVITIPSGELGRGRGGSHCMSCPIERDPL</sequence>
<keyword evidence="6 8" id="KW-0378">Hydrolase</keyword>
<evidence type="ECO:0000256" key="7">
    <source>
        <dbReference type="ARBA" id="ARBA00049429"/>
    </source>
</evidence>
<evidence type="ECO:0000256" key="2">
    <source>
        <dbReference type="ARBA" id="ARBA00005213"/>
    </source>
</evidence>
<dbReference type="GO" id="GO:0005737">
    <property type="term" value="C:cytoplasm"/>
    <property type="evidence" value="ECO:0007669"/>
    <property type="project" value="UniProtKB-SubCell"/>
</dbReference>
<dbReference type="GO" id="GO:0016990">
    <property type="term" value="F:arginine deiminase activity"/>
    <property type="evidence" value="ECO:0007669"/>
    <property type="project" value="UniProtKB-UniRule"/>
</dbReference>
<keyword evidence="4 8" id="KW-0963">Cytoplasm</keyword>
<comment type="subcellular location">
    <subcellularLocation>
        <location evidence="1 8">Cytoplasm</location>
    </subcellularLocation>
</comment>
<dbReference type="PANTHER" id="PTHR47271">
    <property type="entry name" value="ARGININE DEIMINASE"/>
    <property type="match status" value="1"/>
</dbReference>
<comment type="similarity">
    <text evidence="3 8">Belongs to the arginine deiminase family.</text>
</comment>
<keyword evidence="5 8" id="KW-0056">Arginine metabolism</keyword>
<name>A0A1P8KBU9_9BURK</name>
<feature type="active site" description="Amidino-cysteine intermediate" evidence="8 9">
    <location>
        <position position="395"/>
    </location>
</feature>
<accession>A0A1P8KBU9</accession>
<dbReference type="EMBL" id="CP019239">
    <property type="protein sequence ID" value="APW43481.1"/>
    <property type="molecule type" value="Genomic_DNA"/>
</dbReference>
<dbReference type="InterPro" id="IPR003876">
    <property type="entry name" value="Arg_deiminase"/>
</dbReference>
<dbReference type="PANTHER" id="PTHR47271:SF3">
    <property type="entry name" value="ARGININE DEIMINASE"/>
    <property type="match status" value="1"/>
</dbReference>
<evidence type="ECO:0000313" key="11">
    <source>
        <dbReference type="Proteomes" id="UP000186110"/>
    </source>
</evidence>
<dbReference type="HAMAP" id="MF_00242">
    <property type="entry name" value="Arg_deiminase"/>
    <property type="match status" value="1"/>
</dbReference>
<evidence type="ECO:0000256" key="5">
    <source>
        <dbReference type="ARBA" id="ARBA00022503"/>
    </source>
</evidence>
<dbReference type="GO" id="GO:0019546">
    <property type="term" value="P:L-arginine deiminase pathway"/>
    <property type="evidence" value="ECO:0007669"/>
    <property type="project" value="TreeGrafter"/>
</dbReference>
<evidence type="ECO:0000256" key="1">
    <source>
        <dbReference type="ARBA" id="ARBA00004496"/>
    </source>
</evidence>